<accession>A0A2A6C6X2</accession>
<sequence length="83" mass="9462">MRNCIVIVFKWNCNVIIPYFKPLTIMALTLIFVIFGGACLLLHLTSPSSSCADARLIRETKEMNRRSEEILGKIDEFMRAGLK</sequence>
<evidence type="ECO:0000313" key="1">
    <source>
        <dbReference type="EnsemblMetazoa" id="PPA43555.1"/>
    </source>
</evidence>
<dbReference type="AlphaFoldDB" id="A0A2A6C6X2"/>
<evidence type="ECO:0000313" key="2">
    <source>
        <dbReference type="Proteomes" id="UP000005239"/>
    </source>
</evidence>
<dbReference type="EnsemblMetazoa" id="PPA43555.1">
    <property type="protein sequence ID" value="PPA43555.1"/>
    <property type="gene ID" value="WBGene00281924"/>
</dbReference>
<proteinExistence type="predicted"/>
<protein>
    <submittedName>
        <fullName evidence="1">Uncharacterized protein</fullName>
    </submittedName>
</protein>
<reference evidence="1" key="2">
    <citation type="submission" date="2022-06" db="UniProtKB">
        <authorList>
            <consortium name="EnsemblMetazoa"/>
        </authorList>
    </citation>
    <scope>IDENTIFICATION</scope>
    <source>
        <strain evidence="1">PS312</strain>
    </source>
</reference>
<accession>A0A8R1UYQ9</accession>
<organism evidence="1 2">
    <name type="scientific">Pristionchus pacificus</name>
    <name type="common">Parasitic nematode worm</name>
    <dbReference type="NCBI Taxonomy" id="54126"/>
    <lineage>
        <taxon>Eukaryota</taxon>
        <taxon>Metazoa</taxon>
        <taxon>Ecdysozoa</taxon>
        <taxon>Nematoda</taxon>
        <taxon>Chromadorea</taxon>
        <taxon>Rhabditida</taxon>
        <taxon>Rhabditina</taxon>
        <taxon>Diplogasteromorpha</taxon>
        <taxon>Diplogasteroidea</taxon>
        <taxon>Neodiplogasteridae</taxon>
        <taxon>Pristionchus</taxon>
    </lineage>
</organism>
<gene>
    <name evidence="1" type="primary">WBGene00281924</name>
</gene>
<dbReference type="Proteomes" id="UP000005239">
    <property type="component" value="Unassembled WGS sequence"/>
</dbReference>
<reference evidence="2" key="1">
    <citation type="journal article" date="2008" name="Nat. Genet.">
        <title>The Pristionchus pacificus genome provides a unique perspective on nematode lifestyle and parasitism.</title>
        <authorList>
            <person name="Dieterich C."/>
            <person name="Clifton S.W."/>
            <person name="Schuster L.N."/>
            <person name="Chinwalla A."/>
            <person name="Delehaunty K."/>
            <person name="Dinkelacker I."/>
            <person name="Fulton L."/>
            <person name="Fulton R."/>
            <person name="Godfrey J."/>
            <person name="Minx P."/>
            <person name="Mitreva M."/>
            <person name="Roeseler W."/>
            <person name="Tian H."/>
            <person name="Witte H."/>
            <person name="Yang S.P."/>
            <person name="Wilson R.K."/>
            <person name="Sommer R.J."/>
        </authorList>
    </citation>
    <scope>NUCLEOTIDE SEQUENCE [LARGE SCALE GENOMIC DNA]</scope>
    <source>
        <strain evidence="2">PS312</strain>
    </source>
</reference>
<keyword evidence="2" id="KW-1185">Reference proteome</keyword>
<name>A0A2A6C6X2_PRIPA</name>